<name>A0A327T035_9SPHI</name>
<dbReference type="STRING" id="188932.AY601_0458"/>
<dbReference type="AlphaFoldDB" id="A0A327T035"/>
<reference evidence="1 2" key="1">
    <citation type="submission" date="2018-06" db="EMBL/GenBank/DDBJ databases">
        <title>Genomic Encyclopedia of Archaeal and Bacterial Type Strains, Phase II (KMG-II): from individual species to whole genera.</title>
        <authorList>
            <person name="Goeker M."/>
        </authorList>
    </citation>
    <scope>NUCLEOTIDE SEQUENCE [LARGE SCALE GENOMIC DNA]</scope>
    <source>
        <strain evidence="1 2">DSM 14825</strain>
    </source>
</reference>
<comment type="caution">
    <text evidence="1">The sequence shown here is derived from an EMBL/GenBank/DDBJ whole genome shotgun (WGS) entry which is preliminary data.</text>
</comment>
<dbReference type="OrthoDB" id="8727830at2"/>
<sequence length="138" mass="15369">MSSFKSILTLSNVHEPASPGNTNSYNLMHSEYSLSQGIQHDGKALGLVSGGTIILHLDHFTDSFLTKWAFNHRERKNGILSYLDITGISFNKIAFKNGCCVASYLSYSRFSTNNITTTLVIQADEVELNGIVHKNEWK</sequence>
<evidence type="ECO:0000313" key="1">
    <source>
        <dbReference type="EMBL" id="RAJ31147.1"/>
    </source>
</evidence>
<evidence type="ECO:0000313" key="2">
    <source>
        <dbReference type="Proteomes" id="UP000249754"/>
    </source>
</evidence>
<dbReference type="EMBL" id="QLLR01000009">
    <property type="protein sequence ID" value="RAJ31147.1"/>
    <property type="molecule type" value="Genomic_DNA"/>
</dbReference>
<dbReference type="InterPro" id="IPR041408">
    <property type="entry name" value="Hcp_Tssd"/>
</dbReference>
<organism evidence="1 2">
    <name type="scientific">Pedobacter cryoconitis</name>
    <dbReference type="NCBI Taxonomy" id="188932"/>
    <lineage>
        <taxon>Bacteria</taxon>
        <taxon>Pseudomonadati</taxon>
        <taxon>Bacteroidota</taxon>
        <taxon>Sphingobacteriia</taxon>
        <taxon>Sphingobacteriales</taxon>
        <taxon>Sphingobacteriaceae</taxon>
        <taxon>Pedobacter</taxon>
    </lineage>
</organism>
<accession>A0A327T035</accession>
<gene>
    <name evidence="1" type="ORF">LY11_02378</name>
</gene>
<evidence type="ECO:0008006" key="3">
    <source>
        <dbReference type="Google" id="ProtNLM"/>
    </source>
</evidence>
<dbReference type="GO" id="GO:0033104">
    <property type="term" value="C:type VI protein secretion system complex"/>
    <property type="evidence" value="ECO:0007669"/>
    <property type="project" value="InterPro"/>
</dbReference>
<dbReference type="RefSeq" id="WP_111633881.1">
    <property type="nucleotide sequence ID" value="NZ_QLLR01000009.1"/>
</dbReference>
<dbReference type="Proteomes" id="UP000249754">
    <property type="component" value="Unassembled WGS sequence"/>
</dbReference>
<dbReference type="Pfam" id="PF17642">
    <property type="entry name" value="TssD"/>
    <property type="match status" value="1"/>
</dbReference>
<protein>
    <recommendedName>
        <fullName evidence="3">Type VI secretion system needle protein Hcp</fullName>
    </recommendedName>
</protein>
<proteinExistence type="predicted"/>